<organism evidence="1 2">
    <name type="scientific">Aspergillus taichungensis</name>
    <dbReference type="NCBI Taxonomy" id="482145"/>
    <lineage>
        <taxon>Eukaryota</taxon>
        <taxon>Fungi</taxon>
        <taxon>Dikarya</taxon>
        <taxon>Ascomycota</taxon>
        <taxon>Pezizomycotina</taxon>
        <taxon>Eurotiomycetes</taxon>
        <taxon>Eurotiomycetidae</taxon>
        <taxon>Eurotiales</taxon>
        <taxon>Aspergillaceae</taxon>
        <taxon>Aspergillus</taxon>
        <taxon>Aspergillus subgen. Circumdati</taxon>
    </lineage>
</organism>
<proteinExistence type="predicted"/>
<name>A0A2J5I4J6_9EURO</name>
<evidence type="ECO:0000313" key="2">
    <source>
        <dbReference type="Proteomes" id="UP000235023"/>
    </source>
</evidence>
<accession>A0A2J5I4J6</accession>
<dbReference type="Proteomes" id="UP000235023">
    <property type="component" value="Unassembled WGS sequence"/>
</dbReference>
<gene>
    <name evidence="1" type="ORF">BDW42DRAFT_161672</name>
</gene>
<dbReference type="EMBL" id="KZ559508">
    <property type="protein sequence ID" value="PLN84829.1"/>
    <property type="molecule type" value="Genomic_DNA"/>
</dbReference>
<dbReference type="AlphaFoldDB" id="A0A2J5I4J6"/>
<evidence type="ECO:0000313" key="1">
    <source>
        <dbReference type="EMBL" id="PLN84829.1"/>
    </source>
</evidence>
<reference evidence="2" key="1">
    <citation type="submission" date="2017-12" db="EMBL/GenBank/DDBJ databases">
        <authorList>
            <consortium name="DOE Joint Genome Institute"/>
            <person name="Mondo S.J."/>
            <person name="Kjaerbolling I."/>
            <person name="Vesth T.C."/>
            <person name="Frisvad J.C."/>
            <person name="Nybo J.L."/>
            <person name="Theobald S."/>
            <person name="Kuo A."/>
            <person name="Bowyer P."/>
            <person name="Matsuda Y."/>
            <person name="Lyhne E.K."/>
            <person name="Kogle M.E."/>
            <person name="Clum A."/>
            <person name="Lipzen A."/>
            <person name="Salamov A."/>
            <person name="Ngan C.Y."/>
            <person name="Daum C."/>
            <person name="Chiniquy J."/>
            <person name="Barry K."/>
            <person name="LaButti K."/>
            <person name="Haridas S."/>
            <person name="Simmons B.A."/>
            <person name="Magnuson J.K."/>
            <person name="Mortensen U.H."/>
            <person name="Larsen T.O."/>
            <person name="Grigoriev I.V."/>
            <person name="Baker S.E."/>
            <person name="Andersen M.R."/>
            <person name="Nordberg H.P."/>
            <person name="Cantor M.N."/>
            <person name="Hua S.X."/>
        </authorList>
    </citation>
    <scope>NUCLEOTIDE SEQUENCE [LARGE SCALE GENOMIC DNA]</scope>
    <source>
        <strain evidence="2">IBT 19404</strain>
    </source>
</reference>
<keyword evidence="2" id="KW-1185">Reference proteome</keyword>
<protein>
    <submittedName>
        <fullName evidence="1">Uncharacterized protein</fullName>
    </submittedName>
</protein>
<sequence length="83" mass="9318">MTREIAFCICLCLPQFSINFLNSININPIIFPVPKPGPVCRHACMTAIRLDSFHLGPTQRASALQREALPLVSAWHEATEENR</sequence>